<keyword evidence="2" id="KW-1185">Reference proteome</keyword>
<dbReference type="EMBL" id="JAYWIO010000006">
    <property type="protein sequence ID" value="KAK7255355.1"/>
    <property type="molecule type" value="Genomic_DNA"/>
</dbReference>
<dbReference type="AlphaFoldDB" id="A0AAN9HWU2"/>
<organism evidence="1 2">
    <name type="scientific">Crotalaria pallida</name>
    <name type="common">Smooth rattlebox</name>
    <name type="synonym">Crotalaria striata</name>
    <dbReference type="NCBI Taxonomy" id="3830"/>
    <lineage>
        <taxon>Eukaryota</taxon>
        <taxon>Viridiplantae</taxon>
        <taxon>Streptophyta</taxon>
        <taxon>Embryophyta</taxon>
        <taxon>Tracheophyta</taxon>
        <taxon>Spermatophyta</taxon>
        <taxon>Magnoliopsida</taxon>
        <taxon>eudicotyledons</taxon>
        <taxon>Gunneridae</taxon>
        <taxon>Pentapetalae</taxon>
        <taxon>rosids</taxon>
        <taxon>fabids</taxon>
        <taxon>Fabales</taxon>
        <taxon>Fabaceae</taxon>
        <taxon>Papilionoideae</taxon>
        <taxon>50 kb inversion clade</taxon>
        <taxon>genistoids sensu lato</taxon>
        <taxon>core genistoids</taxon>
        <taxon>Crotalarieae</taxon>
        <taxon>Crotalaria</taxon>
    </lineage>
</organism>
<gene>
    <name evidence="1" type="ORF">RIF29_28764</name>
</gene>
<protein>
    <submittedName>
        <fullName evidence="1">Uncharacterized protein</fullName>
    </submittedName>
</protein>
<evidence type="ECO:0000313" key="2">
    <source>
        <dbReference type="Proteomes" id="UP001372338"/>
    </source>
</evidence>
<comment type="caution">
    <text evidence="1">The sequence shown here is derived from an EMBL/GenBank/DDBJ whole genome shotgun (WGS) entry which is preliminary data.</text>
</comment>
<sequence>MLGKVHAPFVSGHALSISAASVQRVKRGKVSAAIFAPAPHVLAAYVHADSNTKRVKSFSPAPSVTAPFVPPAFVTTPLVTAASAKVKRGKRGRLSISETATNNHSKQPNFARNVSNSKSSNIVAIGSKLGLQLLK</sequence>
<evidence type="ECO:0000313" key="1">
    <source>
        <dbReference type="EMBL" id="KAK7255355.1"/>
    </source>
</evidence>
<reference evidence="1 2" key="1">
    <citation type="submission" date="2024-01" db="EMBL/GenBank/DDBJ databases">
        <title>The genomes of 5 underutilized Papilionoideae crops provide insights into root nodulation and disease resistanc.</title>
        <authorList>
            <person name="Yuan L."/>
        </authorList>
    </citation>
    <scope>NUCLEOTIDE SEQUENCE [LARGE SCALE GENOMIC DNA]</scope>
    <source>
        <strain evidence="1">ZHUSHIDOU_FW_LH</strain>
        <tissue evidence="1">Leaf</tissue>
    </source>
</reference>
<proteinExistence type="predicted"/>
<dbReference type="Proteomes" id="UP001372338">
    <property type="component" value="Unassembled WGS sequence"/>
</dbReference>
<accession>A0AAN9HWU2</accession>
<name>A0AAN9HWU2_CROPI</name>